<keyword evidence="1" id="KW-0233">DNA recombination</keyword>
<keyword evidence="3" id="KW-1185">Reference proteome</keyword>
<dbReference type="Proteomes" id="UP001057134">
    <property type="component" value="Chromosome"/>
</dbReference>
<reference evidence="2" key="1">
    <citation type="submission" date="2018-02" db="EMBL/GenBank/DDBJ databases">
        <authorList>
            <person name="Kim S.-K."/>
            <person name="Jung H.-I."/>
            <person name="Lee S.-W."/>
        </authorList>
    </citation>
    <scope>NUCLEOTIDE SEQUENCE</scope>
    <source>
        <strain evidence="2">SK3146</strain>
    </source>
</reference>
<reference evidence="2" key="2">
    <citation type="journal article" date="2021" name="J Anim Sci Technol">
        <title>Complete genome sequence of Paenibacillus konkukensis sp. nov. SK3146 as a potential probiotic strain.</title>
        <authorList>
            <person name="Jung H.I."/>
            <person name="Park S."/>
            <person name="Niu K.M."/>
            <person name="Lee S.W."/>
            <person name="Kothari D."/>
            <person name="Yi K.J."/>
            <person name="Kim S.K."/>
        </authorList>
    </citation>
    <scope>NUCLEOTIDE SEQUENCE</scope>
    <source>
        <strain evidence="2">SK3146</strain>
    </source>
</reference>
<proteinExistence type="predicted"/>
<protein>
    <recommendedName>
        <fullName evidence="4">Tyr recombinase domain-containing protein</fullName>
    </recommendedName>
</protein>
<dbReference type="SUPFAM" id="SSF56349">
    <property type="entry name" value="DNA breaking-rejoining enzymes"/>
    <property type="match status" value="1"/>
</dbReference>
<sequence>MFKTLRHLAVKVITFEAKEKDNEPTFARIDKSSIRLAYPNEKLLSIIEKHQLHPITIHCLRHTHASLLFETGVTSRKFRSA</sequence>
<organism evidence="2 3">
    <name type="scientific">Paenibacillus konkukensis</name>
    <dbReference type="NCBI Taxonomy" id="2020716"/>
    <lineage>
        <taxon>Bacteria</taxon>
        <taxon>Bacillati</taxon>
        <taxon>Bacillota</taxon>
        <taxon>Bacilli</taxon>
        <taxon>Bacillales</taxon>
        <taxon>Paenibacillaceae</taxon>
        <taxon>Paenibacillus</taxon>
    </lineage>
</organism>
<dbReference type="InterPro" id="IPR013762">
    <property type="entry name" value="Integrase-like_cat_sf"/>
</dbReference>
<gene>
    <name evidence="2" type="ORF">SK3146_06585</name>
</gene>
<accession>A0ABY4RYH6</accession>
<dbReference type="Gene3D" id="1.10.443.10">
    <property type="entry name" value="Intergrase catalytic core"/>
    <property type="match status" value="1"/>
</dbReference>
<dbReference type="EMBL" id="CP027059">
    <property type="protein sequence ID" value="UQZ87288.1"/>
    <property type="molecule type" value="Genomic_DNA"/>
</dbReference>
<evidence type="ECO:0000256" key="1">
    <source>
        <dbReference type="ARBA" id="ARBA00023172"/>
    </source>
</evidence>
<name>A0ABY4RYH6_9BACL</name>
<evidence type="ECO:0000313" key="2">
    <source>
        <dbReference type="EMBL" id="UQZ87288.1"/>
    </source>
</evidence>
<evidence type="ECO:0008006" key="4">
    <source>
        <dbReference type="Google" id="ProtNLM"/>
    </source>
</evidence>
<evidence type="ECO:0000313" key="3">
    <source>
        <dbReference type="Proteomes" id="UP001057134"/>
    </source>
</evidence>
<dbReference type="InterPro" id="IPR011010">
    <property type="entry name" value="DNA_brk_join_enz"/>
</dbReference>